<dbReference type="EMBL" id="UHDZ01000001">
    <property type="protein sequence ID" value="SUM70600.1"/>
    <property type="molecule type" value="Genomic_DNA"/>
</dbReference>
<dbReference type="AlphaFoldDB" id="A0A380H2X7"/>
<evidence type="ECO:0000259" key="2">
    <source>
        <dbReference type="Pfam" id="PF07564"/>
    </source>
</evidence>
<protein>
    <submittedName>
        <fullName evidence="3">FmtB protein</fullName>
    </submittedName>
</protein>
<gene>
    <name evidence="3" type="ORF">NCTC11807_01265</name>
</gene>
<feature type="region of interest" description="Disordered" evidence="1">
    <location>
        <begin position="67"/>
        <end position="107"/>
    </location>
</feature>
<organism evidence="3 4">
    <name type="scientific">Staphylococcus saccharolyticus</name>
    <dbReference type="NCBI Taxonomy" id="33028"/>
    <lineage>
        <taxon>Bacteria</taxon>
        <taxon>Bacillati</taxon>
        <taxon>Bacillota</taxon>
        <taxon>Bacilli</taxon>
        <taxon>Bacillales</taxon>
        <taxon>Staphylococcaceae</taxon>
        <taxon>Staphylococcus</taxon>
    </lineage>
</organism>
<feature type="domain" description="DUF1542" evidence="2">
    <location>
        <begin position="2"/>
        <end position="69"/>
    </location>
</feature>
<dbReference type="Proteomes" id="UP000255425">
    <property type="component" value="Unassembled WGS sequence"/>
</dbReference>
<reference evidence="3 4" key="1">
    <citation type="submission" date="2018-06" db="EMBL/GenBank/DDBJ databases">
        <authorList>
            <consortium name="Pathogen Informatics"/>
            <person name="Doyle S."/>
        </authorList>
    </citation>
    <scope>NUCLEOTIDE SEQUENCE [LARGE SCALE GENOMIC DNA]</scope>
    <source>
        <strain evidence="3 4">NCTC11807</strain>
    </source>
</reference>
<dbReference type="Pfam" id="PF07564">
    <property type="entry name" value="DUF1542"/>
    <property type="match status" value="1"/>
</dbReference>
<dbReference type="RefSeq" id="WP_142743788.1">
    <property type="nucleotide sequence ID" value="NZ_JAZETC010000004.1"/>
</dbReference>
<evidence type="ECO:0000313" key="3">
    <source>
        <dbReference type="EMBL" id="SUM70600.1"/>
    </source>
</evidence>
<accession>A0A380H2X7</accession>
<sequence length="107" mass="12384">MISAKAEEKLNDIKNNNEGTTEEKQIAIQNIRDAKNSADNQITQDITNQNVESAQSNGLTTISRIQPNFTKNRKHEIKSIKSFKTKRRKLTIRQMRLKKKNKKQFKG</sequence>
<feature type="compositionally biased region" description="Basic residues" evidence="1">
    <location>
        <begin position="71"/>
        <end position="107"/>
    </location>
</feature>
<evidence type="ECO:0000313" key="4">
    <source>
        <dbReference type="Proteomes" id="UP000255425"/>
    </source>
</evidence>
<proteinExistence type="predicted"/>
<feature type="region of interest" description="Disordered" evidence="1">
    <location>
        <begin position="1"/>
        <end position="23"/>
    </location>
</feature>
<feature type="compositionally biased region" description="Basic and acidic residues" evidence="1">
    <location>
        <begin position="1"/>
        <end position="12"/>
    </location>
</feature>
<evidence type="ECO:0000256" key="1">
    <source>
        <dbReference type="SAM" id="MobiDB-lite"/>
    </source>
</evidence>
<dbReference type="InterPro" id="IPR011439">
    <property type="entry name" value="DUF1542"/>
</dbReference>
<keyword evidence="4" id="KW-1185">Reference proteome</keyword>
<name>A0A380H2X7_9STAP</name>